<dbReference type="GO" id="GO:0016020">
    <property type="term" value="C:membrane"/>
    <property type="evidence" value="ECO:0007669"/>
    <property type="project" value="TreeGrafter"/>
</dbReference>
<organism evidence="3 4">
    <name type="scientific">Methanoliparum thermophilum</name>
    <dbReference type="NCBI Taxonomy" id="2491083"/>
    <lineage>
        <taxon>Archaea</taxon>
        <taxon>Methanobacteriati</taxon>
        <taxon>Methanobacteriota</taxon>
        <taxon>Candidatus Methanoliparia</taxon>
        <taxon>Candidatus Methanoliparales</taxon>
        <taxon>Candidatus Methanoliparaceae</taxon>
        <taxon>Candidatus Methanoliparum</taxon>
    </lineage>
</organism>
<dbReference type="CDD" id="cd02761">
    <property type="entry name" value="MopB_FmdB-FwdB"/>
    <property type="match status" value="1"/>
</dbReference>
<comment type="caution">
    <text evidence="3">The sequence shown here is derived from an EMBL/GenBank/DDBJ whole genome shotgun (WGS) entry which is preliminary data.</text>
</comment>
<dbReference type="PANTHER" id="PTHR43105:SF14">
    <property type="entry name" value="FORMATE DEHYDROGENASE H"/>
    <property type="match status" value="1"/>
</dbReference>
<dbReference type="Pfam" id="PF00384">
    <property type="entry name" value="Molybdopterin"/>
    <property type="match status" value="1"/>
</dbReference>
<dbReference type="Gene3D" id="3.40.228.10">
    <property type="entry name" value="Dimethylsulfoxide Reductase, domain 2"/>
    <property type="match status" value="2"/>
</dbReference>
<dbReference type="NCBIfam" id="TIGR03129">
    <property type="entry name" value="one_C_dehyd_B"/>
    <property type="match status" value="1"/>
</dbReference>
<accession>A0A520KUL0</accession>
<dbReference type="InterPro" id="IPR050123">
    <property type="entry name" value="Prok_molybdopt-oxidoreductase"/>
</dbReference>
<evidence type="ECO:0000313" key="4">
    <source>
        <dbReference type="Proteomes" id="UP000317158"/>
    </source>
</evidence>
<dbReference type="PANTHER" id="PTHR43105">
    <property type="entry name" value="RESPIRATORY NITRATE REDUCTASE"/>
    <property type="match status" value="1"/>
</dbReference>
<dbReference type="InterPro" id="IPR006656">
    <property type="entry name" value="Mopterin_OxRdtase"/>
</dbReference>
<dbReference type="GO" id="GO:0018493">
    <property type="term" value="F:formylmethanofuran dehydrogenase activity"/>
    <property type="evidence" value="ECO:0007669"/>
    <property type="project" value="InterPro"/>
</dbReference>
<dbReference type="Proteomes" id="UP000317158">
    <property type="component" value="Unassembled WGS sequence"/>
</dbReference>
<dbReference type="AlphaFoldDB" id="A0A520KUL0"/>
<evidence type="ECO:0000313" key="3">
    <source>
        <dbReference type="EMBL" id="RZN65636.1"/>
    </source>
</evidence>
<keyword evidence="1" id="KW-0560">Oxidoreductase</keyword>
<dbReference type="GO" id="GO:0022904">
    <property type="term" value="P:respiratory electron transport chain"/>
    <property type="evidence" value="ECO:0007669"/>
    <property type="project" value="TreeGrafter"/>
</dbReference>
<dbReference type="GO" id="GO:0015948">
    <property type="term" value="P:methanogenesis"/>
    <property type="evidence" value="ECO:0007669"/>
    <property type="project" value="InterPro"/>
</dbReference>
<gene>
    <name evidence="3" type="ORF">EF806_00165</name>
</gene>
<evidence type="ECO:0000259" key="2">
    <source>
        <dbReference type="Pfam" id="PF00384"/>
    </source>
</evidence>
<proteinExistence type="predicted"/>
<dbReference type="Gene3D" id="3.40.50.740">
    <property type="match status" value="1"/>
</dbReference>
<evidence type="ECO:0000256" key="1">
    <source>
        <dbReference type="ARBA" id="ARBA00023002"/>
    </source>
</evidence>
<sequence length="430" mass="47549">MMIIKNVVCPFCGSLCDDLTVEVEGNEIKNVDNTCKLGYNKIVGYSHGRIEAPLIRDKEGLKEISYDKAIDEAAKILCNARRPLMYGWSSTTCEAIEKGIELAIKIGSLIDQTATVCHGPTTLGIQEEGKPSCTLGEVKNRADLVIYWGCNPFHAHPRHMGRYSTFTKGYFTNKGRKDRKIIVVDVRESDTSKVADIFLKIEPGSDYKIINALTSIIIGNGDILPEEIGGISKDRLEYIAGEMVNANFGIVFFGLGVTMTGVKDKNIGSLSRLVKELNRNTKFSLMPMRGHYNVSGAGNVFTWLTGFPYAIDLSRGYAYYNPGETTANDVLARKEVDAILVVASDPVAHFVNPSIRRLAEIPLIAIEPYTSATTELADLIIPVAISGIEADGTAYRMDEIPIRVKKFIDSKFKSDLEILTDIINRIDRYE</sequence>
<dbReference type="PIRSF" id="PIRSF005646">
    <property type="entry name" value="FwdB"/>
    <property type="match status" value="1"/>
</dbReference>
<dbReference type="GO" id="GO:0003954">
    <property type="term" value="F:NADH dehydrogenase activity"/>
    <property type="evidence" value="ECO:0007669"/>
    <property type="project" value="TreeGrafter"/>
</dbReference>
<feature type="domain" description="Molybdopterin oxidoreductase" evidence="2">
    <location>
        <begin position="49"/>
        <end position="424"/>
    </location>
</feature>
<reference evidence="3 4" key="1">
    <citation type="journal article" date="2019" name="Nat. Microbiol.">
        <title>Wide diversity of methane and short-chain alkane metabolisms in uncultured archaea.</title>
        <authorList>
            <person name="Borrel G."/>
            <person name="Adam P.S."/>
            <person name="McKay L.J."/>
            <person name="Chen L.X."/>
            <person name="Sierra-Garcia I.N."/>
            <person name="Sieber C.M."/>
            <person name="Letourneur Q."/>
            <person name="Ghozlane A."/>
            <person name="Andersen G.L."/>
            <person name="Li W.J."/>
            <person name="Hallam S.J."/>
            <person name="Muyzer G."/>
            <person name="de Oliveira V.M."/>
            <person name="Inskeep W.P."/>
            <person name="Banfield J.F."/>
            <person name="Gribaldo S."/>
        </authorList>
    </citation>
    <scope>NUCLEOTIDE SEQUENCE [LARGE SCALE GENOMIC DNA]</scope>
    <source>
        <strain evidence="3">NM1a</strain>
    </source>
</reference>
<name>A0A520KUL0_METT2</name>
<dbReference type="InterPro" id="IPR016457">
    <property type="entry name" value="Formylmethanofuran_DH_bsu"/>
</dbReference>
<dbReference type="EMBL" id="RXIF01000001">
    <property type="protein sequence ID" value="RZN65636.1"/>
    <property type="molecule type" value="Genomic_DNA"/>
</dbReference>
<protein>
    <submittedName>
        <fullName evidence="3">Formylmethanofuran dehydrogenase subunit B</fullName>
    </submittedName>
</protein>
<dbReference type="SUPFAM" id="SSF53706">
    <property type="entry name" value="Formate dehydrogenase/DMSO reductase, domains 1-3"/>
    <property type="match status" value="1"/>
</dbReference>